<reference evidence="2" key="1">
    <citation type="submission" date="2022-01" db="EMBL/GenBank/DDBJ databases">
        <authorList>
            <person name="King R."/>
        </authorList>
    </citation>
    <scope>NUCLEOTIDE SEQUENCE</scope>
</reference>
<proteinExistence type="predicted"/>
<name>A0A9N9XH88_DIABA</name>
<evidence type="ECO:0000313" key="3">
    <source>
        <dbReference type="Proteomes" id="UP001153709"/>
    </source>
</evidence>
<evidence type="ECO:0000256" key="1">
    <source>
        <dbReference type="SAM" id="MobiDB-lite"/>
    </source>
</evidence>
<feature type="compositionally biased region" description="Basic and acidic residues" evidence="1">
    <location>
        <begin position="84"/>
        <end position="96"/>
    </location>
</feature>
<organism evidence="2 3">
    <name type="scientific">Diabrotica balteata</name>
    <name type="common">Banded cucumber beetle</name>
    <dbReference type="NCBI Taxonomy" id="107213"/>
    <lineage>
        <taxon>Eukaryota</taxon>
        <taxon>Metazoa</taxon>
        <taxon>Ecdysozoa</taxon>
        <taxon>Arthropoda</taxon>
        <taxon>Hexapoda</taxon>
        <taxon>Insecta</taxon>
        <taxon>Pterygota</taxon>
        <taxon>Neoptera</taxon>
        <taxon>Endopterygota</taxon>
        <taxon>Coleoptera</taxon>
        <taxon>Polyphaga</taxon>
        <taxon>Cucujiformia</taxon>
        <taxon>Chrysomeloidea</taxon>
        <taxon>Chrysomelidae</taxon>
        <taxon>Galerucinae</taxon>
        <taxon>Diabroticina</taxon>
        <taxon>Diabroticites</taxon>
        <taxon>Diabrotica</taxon>
    </lineage>
</organism>
<gene>
    <name evidence="2" type="ORF">DIABBA_LOCUS12524</name>
</gene>
<protein>
    <recommendedName>
        <fullName evidence="4">Endonuclease-reverse transcriptase</fullName>
    </recommendedName>
</protein>
<feature type="region of interest" description="Disordered" evidence="1">
    <location>
        <begin position="65"/>
        <end position="96"/>
    </location>
</feature>
<evidence type="ECO:0000313" key="2">
    <source>
        <dbReference type="EMBL" id="CAG9839790.1"/>
    </source>
</evidence>
<dbReference type="EMBL" id="OU898283">
    <property type="protein sequence ID" value="CAG9839790.1"/>
    <property type="molecule type" value="Genomic_DNA"/>
</dbReference>
<dbReference type="AlphaFoldDB" id="A0A9N9XH88"/>
<dbReference type="OrthoDB" id="6776761at2759"/>
<sequence>MDFWRRSARKSRLDRIQNDHIRNIMGVKSTIIDEIQRRQLIWYGHVERMDDDRLPNQILKWTPRERRKRGRQKQSWLGGIQKAMSERNLHPGEWNDRRSWKLGTRRRRTL</sequence>
<evidence type="ECO:0008006" key="4">
    <source>
        <dbReference type="Google" id="ProtNLM"/>
    </source>
</evidence>
<keyword evidence="3" id="KW-1185">Reference proteome</keyword>
<accession>A0A9N9XH88</accession>
<dbReference type="Proteomes" id="UP001153709">
    <property type="component" value="Chromosome 8"/>
</dbReference>